<keyword evidence="9" id="KW-1185">Reference proteome</keyword>
<proteinExistence type="inferred from homology"/>
<dbReference type="Gene3D" id="3.40.1190.20">
    <property type="match status" value="1"/>
</dbReference>
<evidence type="ECO:0000313" key="9">
    <source>
        <dbReference type="Proteomes" id="UP001206206"/>
    </source>
</evidence>
<evidence type="ECO:0000256" key="6">
    <source>
        <dbReference type="SAM" id="MobiDB-lite"/>
    </source>
</evidence>
<evidence type="ECO:0000256" key="2">
    <source>
        <dbReference type="ARBA" id="ARBA00022679"/>
    </source>
</evidence>
<dbReference type="InterPro" id="IPR011611">
    <property type="entry name" value="PfkB_dom"/>
</dbReference>
<keyword evidence="3" id="KW-0547">Nucleotide-binding</keyword>
<evidence type="ECO:0000313" key="8">
    <source>
        <dbReference type="EMBL" id="MCQ4040552.1"/>
    </source>
</evidence>
<dbReference type="CDD" id="cd01167">
    <property type="entry name" value="bac_FRK"/>
    <property type="match status" value="1"/>
</dbReference>
<accession>A0ABT1P5A5</accession>
<feature type="domain" description="Carbohydrate kinase PfkB" evidence="7">
    <location>
        <begin position="10"/>
        <end position="322"/>
    </location>
</feature>
<evidence type="ECO:0000256" key="4">
    <source>
        <dbReference type="ARBA" id="ARBA00022777"/>
    </source>
</evidence>
<name>A0ABT1P5A5_9ACTN</name>
<dbReference type="InterPro" id="IPR050306">
    <property type="entry name" value="PfkB_Carbo_kinase"/>
</dbReference>
<evidence type="ECO:0000256" key="1">
    <source>
        <dbReference type="ARBA" id="ARBA00010688"/>
    </source>
</evidence>
<dbReference type="RefSeq" id="WP_255924502.1">
    <property type="nucleotide sequence ID" value="NZ_JANFNH010000001.1"/>
</dbReference>
<organism evidence="8 9">
    <name type="scientific">Streptantibioticus rubrisoli</name>
    <dbReference type="NCBI Taxonomy" id="1387313"/>
    <lineage>
        <taxon>Bacteria</taxon>
        <taxon>Bacillati</taxon>
        <taxon>Actinomycetota</taxon>
        <taxon>Actinomycetes</taxon>
        <taxon>Kitasatosporales</taxon>
        <taxon>Streptomycetaceae</taxon>
        <taxon>Streptantibioticus</taxon>
    </lineage>
</organism>
<evidence type="ECO:0000256" key="5">
    <source>
        <dbReference type="ARBA" id="ARBA00022840"/>
    </source>
</evidence>
<evidence type="ECO:0000256" key="3">
    <source>
        <dbReference type="ARBA" id="ARBA00022741"/>
    </source>
</evidence>
<dbReference type="Pfam" id="PF00294">
    <property type="entry name" value="PfkB"/>
    <property type="match status" value="1"/>
</dbReference>
<dbReference type="GO" id="GO:0016301">
    <property type="term" value="F:kinase activity"/>
    <property type="evidence" value="ECO:0007669"/>
    <property type="project" value="UniProtKB-KW"/>
</dbReference>
<sequence length="350" mass="36406">MNERDRHGAIAVCGEALVDLVAQPAHIAQPGGAGALFRAHPGGSPANVAVGLARLGVPTQLLARLSGDTFGRLLRDHLTDNGVGLDHAVAAAEPTTLAAVSTDADGVASYDFWHQDTADWQWHIEELPDPVPSQVVAVHTGSLALALEPAASVLTEWLRRVRRDRRVTVSIDPNIRPAFDTDPAAALRRVERQLRLADIVKVSAEDLELLAPGTPPAAVARGWRQLGPAVVVVTLGADGCLAIGPDGTEIHRPAVPAELVDTVGAGDAFTAGLLAGLHRIGALGGEAPRLLAALGATELTALLDEAALVASLTCGRTGADPPTRDAVRKAQRANGRPQTLPRPDGAPTRR</sequence>
<keyword evidence="4 8" id="KW-0418">Kinase</keyword>
<comment type="similarity">
    <text evidence="1">Belongs to the carbohydrate kinase PfkB family.</text>
</comment>
<feature type="region of interest" description="Disordered" evidence="6">
    <location>
        <begin position="315"/>
        <end position="350"/>
    </location>
</feature>
<protein>
    <submittedName>
        <fullName evidence="8">Carbohydrate kinase</fullName>
    </submittedName>
</protein>
<reference evidence="8 9" key="1">
    <citation type="submission" date="2022-06" db="EMBL/GenBank/DDBJ databases">
        <title>Draft genome sequence of type strain Streptomyces rubrisoli DSM 42083.</title>
        <authorList>
            <person name="Duangmal K."/>
            <person name="Klaysubun C."/>
        </authorList>
    </citation>
    <scope>NUCLEOTIDE SEQUENCE [LARGE SCALE GENOMIC DNA]</scope>
    <source>
        <strain evidence="8 9">DSM 42083</strain>
    </source>
</reference>
<dbReference type="PROSITE" id="PS00584">
    <property type="entry name" value="PFKB_KINASES_2"/>
    <property type="match status" value="1"/>
</dbReference>
<keyword evidence="5" id="KW-0067">ATP-binding</keyword>
<dbReference type="InterPro" id="IPR029056">
    <property type="entry name" value="Ribokinase-like"/>
</dbReference>
<gene>
    <name evidence="8" type="ORF">NON19_00590</name>
</gene>
<dbReference type="PANTHER" id="PTHR43085">
    <property type="entry name" value="HEXOKINASE FAMILY MEMBER"/>
    <property type="match status" value="1"/>
</dbReference>
<dbReference type="Proteomes" id="UP001206206">
    <property type="component" value="Unassembled WGS sequence"/>
</dbReference>
<dbReference type="InterPro" id="IPR002173">
    <property type="entry name" value="Carboh/pur_kinase_PfkB_CS"/>
</dbReference>
<comment type="caution">
    <text evidence="8">The sequence shown here is derived from an EMBL/GenBank/DDBJ whole genome shotgun (WGS) entry which is preliminary data.</text>
</comment>
<keyword evidence="2" id="KW-0808">Transferase</keyword>
<dbReference type="EMBL" id="JANFNH010000001">
    <property type="protein sequence ID" value="MCQ4040552.1"/>
    <property type="molecule type" value="Genomic_DNA"/>
</dbReference>
<dbReference type="SUPFAM" id="SSF53613">
    <property type="entry name" value="Ribokinase-like"/>
    <property type="match status" value="1"/>
</dbReference>
<evidence type="ECO:0000259" key="7">
    <source>
        <dbReference type="Pfam" id="PF00294"/>
    </source>
</evidence>
<dbReference type="PANTHER" id="PTHR43085:SF1">
    <property type="entry name" value="PSEUDOURIDINE KINASE-RELATED"/>
    <property type="match status" value="1"/>
</dbReference>